<dbReference type="InterPro" id="IPR034690">
    <property type="entry name" value="Endolysin_T4_type"/>
</dbReference>
<keyword evidence="7" id="KW-1035">Host cytoplasm</keyword>
<dbReference type="PANTHER" id="PTHR38107">
    <property type="match status" value="1"/>
</dbReference>
<dbReference type="InterPro" id="IPR033907">
    <property type="entry name" value="Endolysin_autolysin"/>
</dbReference>
<comment type="similarity">
    <text evidence="9">Belongs to the glycosyl hydrolase 24 family.</text>
</comment>
<organism evidence="10">
    <name type="scientific">Plesiomonas phage P4-7</name>
    <dbReference type="NCBI Taxonomy" id="1879035"/>
    <lineage>
        <taxon>Viruses</taxon>
    </lineage>
</organism>
<keyword evidence="3 9" id="KW-0081">Bacteriolytic enzyme</keyword>
<keyword evidence="5" id="KW-0204">Cytolysis</keyword>
<dbReference type="GO" id="GO:0042742">
    <property type="term" value="P:defense response to bacterium"/>
    <property type="evidence" value="ECO:0007669"/>
    <property type="project" value="UniProtKB-KW"/>
</dbReference>
<dbReference type="HAMAP" id="MF_04110">
    <property type="entry name" value="ENDOLYSIN_T4"/>
    <property type="match status" value="1"/>
</dbReference>
<comment type="catalytic activity">
    <reaction evidence="1 9">
        <text>Hydrolysis of (1-&gt;4)-beta-linkages between N-acetylmuramic acid and N-acetyl-D-glucosamine residues in a peptidoglycan and between N-acetyl-D-glucosamine residues in chitodextrins.</text>
        <dbReference type="EC" id="3.2.1.17"/>
    </reaction>
</comment>
<sequence length="142" mass="15369">MQPSRACFDLVAKFEGFRAHAYLCPAGVWTVGYGFTKGVKKGDAITKDQADARLAHELDDFADGVKKLVKVPLKQCQLDAIVSFAFNVGVGALRESTLLKLLNAGNYAGAADQFTRWNKAGGKVLPGLVTRRAAEKEMFLSC</sequence>
<evidence type="ECO:0000256" key="1">
    <source>
        <dbReference type="ARBA" id="ARBA00000632"/>
    </source>
</evidence>
<evidence type="ECO:0000256" key="8">
    <source>
        <dbReference type="ARBA" id="ARBA00023295"/>
    </source>
</evidence>
<feature type="non-terminal residue" evidence="10">
    <location>
        <position position="1"/>
    </location>
</feature>
<dbReference type="InterPro" id="IPR023346">
    <property type="entry name" value="Lysozyme-like_dom_sf"/>
</dbReference>
<dbReference type="EC" id="3.2.1.17" evidence="9"/>
<gene>
    <name evidence="10" type="primary">gp2</name>
</gene>
<dbReference type="GO" id="GO:0009253">
    <property type="term" value="P:peptidoglycan catabolic process"/>
    <property type="evidence" value="ECO:0007669"/>
    <property type="project" value="InterPro"/>
</dbReference>
<dbReference type="Pfam" id="PF00959">
    <property type="entry name" value="Phage_lysozyme"/>
    <property type="match status" value="1"/>
</dbReference>
<dbReference type="GO" id="GO:0016998">
    <property type="term" value="P:cell wall macromolecule catabolic process"/>
    <property type="evidence" value="ECO:0007669"/>
    <property type="project" value="InterPro"/>
</dbReference>
<dbReference type="PANTHER" id="PTHR38107:SF3">
    <property type="entry name" value="LYSOZYME RRRD-RELATED"/>
    <property type="match status" value="1"/>
</dbReference>
<evidence type="ECO:0000256" key="9">
    <source>
        <dbReference type="RuleBase" id="RU003788"/>
    </source>
</evidence>
<reference evidence="10" key="1">
    <citation type="submission" date="2016-01" db="EMBL/GenBank/DDBJ databases">
        <title>Characterization of Endolysin Gp2 from Plesiomonas shigelloides Phage P4-7.</title>
        <authorList>
            <person name="He Y."/>
            <person name="Jing Z.Y."/>
        </authorList>
    </citation>
    <scope>NUCLEOTIDE SEQUENCE</scope>
</reference>
<keyword evidence="6" id="KW-1188">Viral release from host cell</keyword>
<keyword evidence="2 9" id="KW-0929">Antimicrobial</keyword>
<evidence type="ECO:0000256" key="3">
    <source>
        <dbReference type="ARBA" id="ARBA00022638"/>
    </source>
</evidence>
<dbReference type="SUPFAM" id="SSF53955">
    <property type="entry name" value="Lysozyme-like"/>
    <property type="match status" value="1"/>
</dbReference>
<keyword evidence="8 9" id="KW-0326">Glycosidase</keyword>
<name>A0A1B1UZH2_9VIRU</name>
<dbReference type="GO" id="GO:0031640">
    <property type="term" value="P:killing of cells of another organism"/>
    <property type="evidence" value="ECO:0007669"/>
    <property type="project" value="UniProtKB-KW"/>
</dbReference>
<keyword evidence="4 9" id="KW-0378">Hydrolase</keyword>
<evidence type="ECO:0000256" key="7">
    <source>
        <dbReference type="ARBA" id="ARBA00023200"/>
    </source>
</evidence>
<dbReference type="InterPro" id="IPR051018">
    <property type="entry name" value="Bacteriophage_GH24"/>
</dbReference>
<evidence type="ECO:0000256" key="4">
    <source>
        <dbReference type="ARBA" id="ARBA00022801"/>
    </source>
</evidence>
<dbReference type="InterPro" id="IPR023347">
    <property type="entry name" value="Lysozyme_dom_sf"/>
</dbReference>
<keyword evidence="6" id="KW-0578">Host cell lysis by virus</keyword>
<evidence type="ECO:0000256" key="5">
    <source>
        <dbReference type="ARBA" id="ARBA00022852"/>
    </source>
</evidence>
<dbReference type="EMBL" id="KU521519">
    <property type="protein sequence ID" value="ANW09608.1"/>
    <property type="molecule type" value="Genomic_DNA"/>
</dbReference>
<protein>
    <recommendedName>
        <fullName evidence="9">Lysozyme</fullName>
        <ecNumber evidence="9">3.2.1.17</ecNumber>
    </recommendedName>
</protein>
<evidence type="ECO:0000256" key="2">
    <source>
        <dbReference type="ARBA" id="ARBA00022529"/>
    </source>
</evidence>
<accession>A0A1B1UZH2</accession>
<dbReference type="InterPro" id="IPR002196">
    <property type="entry name" value="Glyco_hydro_24"/>
</dbReference>
<dbReference type="GO" id="GO:0003796">
    <property type="term" value="F:lysozyme activity"/>
    <property type="evidence" value="ECO:0007669"/>
    <property type="project" value="UniProtKB-EC"/>
</dbReference>
<evidence type="ECO:0000313" key="10">
    <source>
        <dbReference type="EMBL" id="ANW09608.1"/>
    </source>
</evidence>
<dbReference type="Gene3D" id="1.10.530.40">
    <property type="match status" value="1"/>
</dbReference>
<proteinExistence type="inferred from homology"/>
<dbReference type="CDD" id="cd00737">
    <property type="entry name" value="lyz_endolysin_autolysin"/>
    <property type="match status" value="1"/>
</dbReference>
<evidence type="ECO:0000256" key="6">
    <source>
        <dbReference type="ARBA" id="ARBA00023142"/>
    </source>
</evidence>